<comment type="cofactor">
    <cofactor evidence="8">
        <name>Mg(2+)</name>
        <dbReference type="ChEBI" id="CHEBI:18420"/>
    </cofactor>
</comment>
<feature type="binding site" evidence="8">
    <location>
        <position position="30"/>
    </location>
    <ligand>
        <name>GTP</name>
        <dbReference type="ChEBI" id="CHEBI:37565"/>
    </ligand>
</feature>
<feature type="binding site" evidence="8">
    <location>
        <position position="111"/>
    </location>
    <ligand>
        <name>Mg(2+)</name>
        <dbReference type="ChEBI" id="CHEBI:18420"/>
    </ligand>
</feature>
<evidence type="ECO:0000256" key="4">
    <source>
        <dbReference type="ARBA" id="ARBA00022741"/>
    </source>
</evidence>
<sequence>MTEPSENTRPATLGLLLAGGLARRMGGGDKPLRTIAGRTILAHVIERLAPQCDGLLINANGDPARFADYGLPVAGDSVPDFAGPLAGILAGLDWLAQNRPGVDWMVSVAADTPFIPHDLVARLHAARLAAGVPLACVASGGWTHPVIGLWPVSLREALRHALTVEDERKIDRWTARHGVASAEWAAEPVDPFFNANRPEDLAEAERLHVLLGTA</sequence>
<dbReference type="Proteomes" id="UP001254257">
    <property type="component" value="Unassembled WGS sequence"/>
</dbReference>
<evidence type="ECO:0000256" key="1">
    <source>
        <dbReference type="ARBA" id="ARBA00022490"/>
    </source>
</evidence>
<keyword evidence="1 8" id="KW-0963">Cytoplasm</keyword>
<dbReference type="EMBL" id="JAWDID010000012">
    <property type="protein sequence ID" value="MDU0340368.1"/>
    <property type="molecule type" value="Genomic_DNA"/>
</dbReference>
<dbReference type="InterPro" id="IPR013482">
    <property type="entry name" value="Molybde_CF_guanTrfase"/>
</dbReference>
<dbReference type="SUPFAM" id="SSF53448">
    <property type="entry name" value="Nucleotide-diphospho-sugar transferases"/>
    <property type="match status" value="1"/>
</dbReference>
<keyword evidence="2 8" id="KW-0808">Transferase</keyword>
<comment type="catalytic activity">
    <reaction evidence="8">
        <text>Mo-molybdopterin + GTP + H(+) = Mo-molybdopterin guanine dinucleotide + diphosphate</text>
        <dbReference type="Rhea" id="RHEA:34243"/>
        <dbReference type="ChEBI" id="CHEBI:15378"/>
        <dbReference type="ChEBI" id="CHEBI:33019"/>
        <dbReference type="ChEBI" id="CHEBI:37565"/>
        <dbReference type="ChEBI" id="CHEBI:71302"/>
        <dbReference type="ChEBI" id="CHEBI:71310"/>
        <dbReference type="EC" id="2.7.7.77"/>
    </reaction>
</comment>
<dbReference type="NCBIfam" id="TIGR02665">
    <property type="entry name" value="molyb_mobA"/>
    <property type="match status" value="1"/>
</dbReference>
<dbReference type="PANTHER" id="PTHR19136">
    <property type="entry name" value="MOLYBDENUM COFACTOR GUANYLYLTRANSFERASE"/>
    <property type="match status" value="1"/>
</dbReference>
<dbReference type="EC" id="2.7.7.77" evidence="8"/>
<feature type="binding site" evidence="8">
    <location>
        <begin position="17"/>
        <end position="19"/>
    </location>
    <ligand>
        <name>GTP</name>
        <dbReference type="ChEBI" id="CHEBI:37565"/>
    </ligand>
</feature>
<dbReference type="Gene3D" id="3.90.550.10">
    <property type="entry name" value="Spore Coat Polysaccharide Biosynthesis Protein SpsA, Chain A"/>
    <property type="match status" value="1"/>
</dbReference>
<comment type="caution">
    <text evidence="10">The sequence shown here is derived from an EMBL/GenBank/DDBJ whole genome shotgun (WGS) entry which is preliminary data.</text>
</comment>
<reference evidence="10 11" key="1">
    <citation type="submission" date="2023-09" db="EMBL/GenBank/DDBJ databases">
        <title>Whole genome shotgun sequencing (WGS) of Bosea sp. ZW T0_25, isolated from stored onions (Allium cepa).</title>
        <authorList>
            <person name="Stoll D.A."/>
            <person name="Huch M."/>
        </authorList>
    </citation>
    <scope>NUCLEOTIDE SEQUENCE [LARGE SCALE GENOMIC DNA]</scope>
    <source>
        <strain evidence="10 11">ZW T0_25</strain>
    </source>
</reference>
<evidence type="ECO:0000256" key="5">
    <source>
        <dbReference type="ARBA" id="ARBA00022842"/>
    </source>
</evidence>
<comment type="subcellular location">
    <subcellularLocation>
        <location evidence="8">Cytoplasm</location>
    </subcellularLocation>
</comment>
<feature type="domain" description="MobA-like NTP transferase" evidence="9">
    <location>
        <begin position="14"/>
        <end position="172"/>
    </location>
</feature>
<dbReference type="GO" id="GO:0061603">
    <property type="term" value="F:molybdenum cofactor guanylyltransferase activity"/>
    <property type="evidence" value="ECO:0007669"/>
    <property type="project" value="UniProtKB-EC"/>
</dbReference>
<dbReference type="Pfam" id="PF12804">
    <property type="entry name" value="NTP_transf_3"/>
    <property type="match status" value="1"/>
</dbReference>
<gene>
    <name evidence="8 10" type="primary">mobA</name>
    <name evidence="10" type="ORF">RKE40_10765</name>
</gene>
<accession>A0ABU3S6F6</accession>
<keyword evidence="7 8" id="KW-0501">Molybdenum cofactor biosynthesis</keyword>
<keyword evidence="6 8" id="KW-0342">GTP-binding</keyword>
<protein>
    <recommendedName>
        <fullName evidence="8">Molybdenum cofactor guanylyltransferase</fullName>
        <shortName evidence="8">MoCo guanylyltransferase</shortName>
        <ecNumber evidence="8">2.7.7.77</ecNumber>
    </recommendedName>
    <alternativeName>
        <fullName evidence="8">GTP:molybdopterin guanylyltransferase</fullName>
    </alternativeName>
    <alternativeName>
        <fullName evidence="8">Mo-MPT guanylyltransferase</fullName>
    </alternativeName>
    <alternativeName>
        <fullName evidence="8">Molybdopterin guanylyltransferase</fullName>
    </alternativeName>
    <alternativeName>
        <fullName evidence="8">Molybdopterin-guanine dinucleotide synthase</fullName>
        <shortName evidence="8">MGD synthase</shortName>
    </alternativeName>
</protein>
<evidence type="ECO:0000313" key="10">
    <source>
        <dbReference type="EMBL" id="MDU0340368.1"/>
    </source>
</evidence>
<evidence type="ECO:0000259" key="9">
    <source>
        <dbReference type="Pfam" id="PF12804"/>
    </source>
</evidence>
<dbReference type="CDD" id="cd02503">
    <property type="entry name" value="MobA"/>
    <property type="match status" value="1"/>
</dbReference>
<evidence type="ECO:0000256" key="8">
    <source>
        <dbReference type="HAMAP-Rule" id="MF_00316"/>
    </source>
</evidence>
<keyword evidence="3 8" id="KW-0479">Metal-binding</keyword>
<comment type="domain">
    <text evidence="8">The N-terminal domain determines nucleotide recognition and specific binding, while the C-terminal domain determines the specific binding to the target protein.</text>
</comment>
<comment type="function">
    <text evidence="8">Transfers a GMP moiety from GTP to Mo-molybdopterin (Mo-MPT) cofactor (Moco or molybdenum cofactor) to form Mo-molybdopterin guanine dinucleotide (Mo-MGD) cofactor.</text>
</comment>
<name>A0ABU3S6F6_9HYPH</name>
<proteinExistence type="inferred from homology"/>
<keyword evidence="5 8" id="KW-0460">Magnesium</keyword>
<evidence type="ECO:0000256" key="2">
    <source>
        <dbReference type="ARBA" id="ARBA00022679"/>
    </source>
</evidence>
<keyword evidence="10" id="KW-0548">Nucleotidyltransferase</keyword>
<dbReference type="InterPro" id="IPR025877">
    <property type="entry name" value="MobA-like_NTP_Trfase"/>
</dbReference>
<feature type="binding site" evidence="8">
    <location>
        <position position="76"/>
    </location>
    <ligand>
        <name>GTP</name>
        <dbReference type="ChEBI" id="CHEBI:37565"/>
    </ligand>
</feature>
<organism evidence="10 11">
    <name type="scientific">Bosea rubneri</name>
    <dbReference type="NCBI Taxonomy" id="3075434"/>
    <lineage>
        <taxon>Bacteria</taxon>
        <taxon>Pseudomonadati</taxon>
        <taxon>Pseudomonadota</taxon>
        <taxon>Alphaproteobacteria</taxon>
        <taxon>Hyphomicrobiales</taxon>
        <taxon>Boseaceae</taxon>
        <taxon>Bosea</taxon>
    </lineage>
</organism>
<evidence type="ECO:0000256" key="7">
    <source>
        <dbReference type="ARBA" id="ARBA00023150"/>
    </source>
</evidence>
<keyword evidence="11" id="KW-1185">Reference proteome</keyword>
<feature type="binding site" evidence="8">
    <location>
        <position position="58"/>
    </location>
    <ligand>
        <name>GTP</name>
        <dbReference type="ChEBI" id="CHEBI:37565"/>
    </ligand>
</feature>
<dbReference type="HAMAP" id="MF_00316">
    <property type="entry name" value="MobA"/>
    <property type="match status" value="1"/>
</dbReference>
<dbReference type="RefSeq" id="WP_316018237.1">
    <property type="nucleotide sequence ID" value="NZ_JAWDID010000012.1"/>
</dbReference>
<comment type="subunit">
    <text evidence="8">Monomer.</text>
</comment>
<dbReference type="InterPro" id="IPR029044">
    <property type="entry name" value="Nucleotide-diphossugar_trans"/>
</dbReference>
<comment type="similarity">
    <text evidence="8">Belongs to the MobA family.</text>
</comment>
<evidence type="ECO:0000313" key="11">
    <source>
        <dbReference type="Proteomes" id="UP001254257"/>
    </source>
</evidence>
<evidence type="ECO:0000256" key="3">
    <source>
        <dbReference type="ARBA" id="ARBA00022723"/>
    </source>
</evidence>
<feature type="binding site" evidence="8">
    <location>
        <position position="111"/>
    </location>
    <ligand>
        <name>GTP</name>
        <dbReference type="ChEBI" id="CHEBI:37565"/>
    </ligand>
</feature>
<evidence type="ECO:0000256" key="6">
    <source>
        <dbReference type="ARBA" id="ARBA00023134"/>
    </source>
</evidence>
<keyword evidence="4 8" id="KW-0547">Nucleotide-binding</keyword>
<dbReference type="PANTHER" id="PTHR19136:SF81">
    <property type="entry name" value="MOLYBDENUM COFACTOR GUANYLYLTRANSFERASE"/>
    <property type="match status" value="1"/>
</dbReference>